<dbReference type="InterPro" id="IPR020003">
    <property type="entry name" value="ATPase_a/bsu_AS"/>
</dbReference>
<comment type="subcellular location">
    <subcellularLocation>
        <location evidence="1">Mitochondrion inner membrane</location>
    </subcellularLocation>
</comment>
<dbReference type="Gene3D" id="3.40.50.300">
    <property type="entry name" value="P-loop containing nucleotide triphosphate hydrolases"/>
    <property type="match status" value="1"/>
</dbReference>
<dbReference type="SUPFAM" id="SSF52540">
    <property type="entry name" value="P-loop containing nucleoside triphosphate hydrolases"/>
    <property type="match status" value="1"/>
</dbReference>
<evidence type="ECO:0000256" key="4">
    <source>
        <dbReference type="ARBA" id="ARBA00022448"/>
    </source>
</evidence>
<comment type="similarity">
    <text evidence="2">Belongs to the ATPase alpha/beta chains family.</text>
</comment>
<dbReference type="Pfam" id="PF00006">
    <property type="entry name" value="ATP-synt_ab"/>
    <property type="match status" value="1"/>
</dbReference>
<comment type="subunit">
    <text evidence="3">F-type ATPases have 2 components, CF(1) - the catalytic core - and CF(0) - the membrane proton channel. CF(1) has five subunits: alpha(3), beta(3), gamma(1), delta(1), epsilon(1). CF(0) has three main subunits: a, b and c.</text>
</comment>
<feature type="domain" description="ATPase F1/V1/A1 complex alpha/beta subunit nucleotide-binding" evidence="15">
    <location>
        <begin position="1804"/>
        <end position="1946"/>
    </location>
</feature>
<feature type="region of interest" description="Disordered" evidence="14">
    <location>
        <begin position="299"/>
        <end position="327"/>
    </location>
</feature>
<protein>
    <recommendedName>
        <fullName evidence="13">ATP synthase subunit beta</fullName>
        <ecNumber evidence="13">7.1.2.2</ecNumber>
    </recommendedName>
</protein>
<feature type="region of interest" description="Disordered" evidence="14">
    <location>
        <begin position="694"/>
        <end position="720"/>
    </location>
</feature>
<dbReference type="PROSITE" id="PS00152">
    <property type="entry name" value="ATPASE_ALPHA_BETA"/>
    <property type="match status" value="1"/>
</dbReference>
<keyword evidence="7 13" id="KW-0067">ATP-binding</keyword>
<evidence type="ECO:0000256" key="6">
    <source>
        <dbReference type="ARBA" id="ARBA00022781"/>
    </source>
</evidence>
<evidence type="ECO:0000256" key="12">
    <source>
        <dbReference type="ARBA" id="ARBA00023310"/>
    </source>
</evidence>
<feature type="compositionally biased region" description="Low complexity" evidence="14">
    <location>
        <begin position="314"/>
        <end position="327"/>
    </location>
</feature>
<dbReference type="Pfam" id="PF22919">
    <property type="entry name" value="ATP-synt_VA_C"/>
    <property type="match status" value="1"/>
</dbReference>
<keyword evidence="6" id="KW-0375">Hydrogen ion transport</keyword>
<dbReference type="CDD" id="cd18110">
    <property type="entry name" value="ATP-synt_F1_beta_C"/>
    <property type="match status" value="1"/>
</dbReference>
<keyword evidence="4" id="KW-0813">Transport</keyword>
<dbReference type="SUPFAM" id="SSF47917">
    <property type="entry name" value="C-terminal domain of alpha and beta subunits of F1 ATP synthase"/>
    <property type="match status" value="1"/>
</dbReference>
<dbReference type="EC" id="7.1.2.2" evidence="13"/>
<dbReference type="GO" id="GO:0005743">
    <property type="term" value="C:mitochondrial inner membrane"/>
    <property type="evidence" value="ECO:0007669"/>
    <property type="project" value="UniProtKB-SubCell"/>
</dbReference>
<feature type="compositionally biased region" description="Basic and acidic residues" evidence="14">
    <location>
        <begin position="304"/>
        <end position="313"/>
    </location>
</feature>
<evidence type="ECO:0000256" key="14">
    <source>
        <dbReference type="SAM" id="MobiDB-lite"/>
    </source>
</evidence>
<keyword evidence="11 13" id="KW-0139">CF(1)</keyword>
<evidence type="ECO:0000256" key="9">
    <source>
        <dbReference type="ARBA" id="ARBA00023065"/>
    </source>
</evidence>
<accession>A0A813JBU6</accession>
<evidence type="ECO:0000259" key="16">
    <source>
        <dbReference type="Pfam" id="PF22919"/>
    </source>
</evidence>
<dbReference type="SUPFAM" id="SSF56672">
    <property type="entry name" value="DNA/RNA polymerases"/>
    <property type="match status" value="1"/>
</dbReference>
<dbReference type="GO" id="GO:0046933">
    <property type="term" value="F:proton-transporting ATP synthase activity, rotational mechanism"/>
    <property type="evidence" value="ECO:0007669"/>
    <property type="project" value="InterPro"/>
</dbReference>
<dbReference type="InterPro" id="IPR024034">
    <property type="entry name" value="ATPase_F1/V1_b/a_C"/>
</dbReference>
<keyword evidence="8" id="KW-1278">Translocase</keyword>
<dbReference type="Gene3D" id="1.10.1140.10">
    <property type="entry name" value="Bovine Mitochondrial F1-atpase, Atp Synthase Beta Chain, Chain D, domain 3"/>
    <property type="match status" value="1"/>
</dbReference>
<feature type="compositionally biased region" description="Low complexity" evidence="14">
    <location>
        <begin position="1053"/>
        <end position="1062"/>
    </location>
</feature>
<evidence type="ECO:0000256" key="8">
    <source>
        <dbReference type="ARBA" id="ARBA00022967"/>
    </source>
</evidence>
<dbReference type="FunFam" id="1.10.1140.10:FF:000001">
    <property type="entry name" value="ATP synthase subunit beta"/>
    <property type="match status" value="1"/>
</dbReference>
<sequence length="2070" mass="227938">MFLASAVVPHAATHQDGGSKFEAKRLPFMMKENTKYHCDAKKRSADGKKQFWNEAECGLILSASSQWEMKVKSPDSKNGKTGWICRYCSGGWSGSREGSHFTQINDGSACLQIILDSPDQTLHNNWATERILYFTRFEPNEPCRDVPPTLADAPENHRVRFSGVASNAIWEILYTNPDLGTIVELDRLAAMSFTGRRVNDLHAPVTFRTYLKEQRKCVSLPVFQHPRGAQGPEIGLVAGRVSKDISTTFGIGAATCSRPSEPVFLAAARQAPTLSFKGRDLTLHKVWCRRITCPGKLGANSFDPHPRQKDLKTRPPTTMTETTSSPSAIPVAYEPDVALLRSDARRILDQYSIPYSLQAKLAVAGYVTVDDLSCRWNTPELARSNGEADLDFSPTHQGWDQRSVDHTCMRLFQAVRQAQAAPLAKETLASLEENYKKVTGSRPPLQEQGSDAFLSAQFKLCEKGEIGFFHTKQMVSAMPDPLEMAATVNGLKPINGFLYQEDQEERKSPYSKEQWESVLTVFQTNLLMCVWAFPNNRLFDLEKSDMDAFYKFLLGDEIAKRSPAPELKVLMHAERAAWRKVALHMHEGLSLKTSLDKVMSNSLFWTREVYEKQQEGASGLQSGQRLLQKDSIPNIKNIFEPAGGASGAKSESVSTSNLKGATGPGAHRSKASDGAGPAKVQEVDYAFKPRLPCLADNSRVPPPVEKKAAKRKTAESSVPHFHRPLQTSLDEPAPWFPWLQHVPPRLRTRLRWECSHATSIPADAIVVLFAGKEDPTSLESAIHAVAPELSNSVVAIDICRGKGNDLLAGEPYASLWTAGKEGKLKHCGGGPMKKEGVPLRGRSESALWGLPTLADAQRTKCDDDSMLMLRLLYLCSLARLGNPNCSSFLERPADPAVHSKVPGAEFCSSCWITKAVMAWGKELCLKLLTFDQCRLSQIVPKTTGSLTDLCLDWDMSFCNHADKHIHSRVQSSEDLSRYPWGMIMDIARAIAAKRKSTSLLDSIFNVPEDSSCDSNTPKVASALFASSSSPHGATGPEMRKDEIIPCTSDRPKVAVAHAASSSPPQGATGPDGGKNEIIQNGFKRKPIRDGGGKPSPGRRAPPKRSLTALATVGAAIMKACPSAASDIMASLARQDRDTPFDPDMLATIRQLMCTGSWKIAKGQPFYLDLMTHTARKAFDIDSEFPLELRHGVPLGVDEETLCSPGVWPTKEELKGQHPEYEDLPPPGSMDNYSSAVLHEDAIEATFYEEEKLDMVIGPSSIEDAAIACGCLPEDLCAGPLEADKLRTIFDGAAPGMNDHITKNAKEKTTCPGLADALYGLRWLKTYGQVPWWVPTEHIPIAAGATGPETAWEEEEWVLLKADVTKAHRRVKISRTGWKYQVAVVKGKYWVNKVGTYGIASAQLYWGRLAALMLRLLYYMYPGLDWAFVYVDDFAFLIRRRWANKLAWALLATMAALGFPLSWKKTIMGLVNTWLGFQIQTKLPAAAVGHLKHRVMVGLLKDISDGKRFSYDEIAEGLGRLQWAKNAFPLVKPFLQPFWAWKTAVVTASFPSRLLRMIAKVILLLINSVITSTSPFCPTSSTHGATDAGADDTTATIGGWFSDLQNPRQVDVSWFFLQLTKDNAPWAFDKSSPQRRIAALEMFGTLLLFRHLAQEDKIGGHSVYIPLLTDNQGNALSILNHRTKKWPCSPILMELVLQAHVFHTPIAISHFKRDFNIWADALTNSDFGGFCPAKEIVLDISDDSCRHEHGLFAKSSSLRVDLIGFWCSCPTVDINININSSACRSQGYHEMMASGVIKKDLAPGSKAALVYGQMNEPPGARARVALTGLTVAEYFRDEEGQDVLLFVDNIFRFTQAGSEVSALLGRIPSAVGYQPTLATDLASLQERITTTQKGSITSVQAVYVPADDLTDPAPATTFAHLDATTVLSRQIAELGIYPAVDPLDSTSRMLDPSIVGQRHYDIARSTQKILQDYKSLQDIIAILGMDELSEEDKLTVARARKVQRFLSQPFFVAEIFTGTPGAFVDLETTVSDFEEVLAGNCDDIPEAAFYMIGGMSDVREKATKLAAMAAK</sequence>
<gene>
    <name evidence="17" type="ORF">PGLA2088_LOCUS18087</name>
</gene>
<dbReference type="InterPro" id="IPR055190">
    <property type="entry name" value="ATP-synt_VA_C"/>
</dbReference>
<dbReference type="GO" id="GO:0045259">
    <property type="term" value="C:proton-transporting ATP synthase complex"/>
    <property type="evidence" value="ECO:0007669"/>
    <property type="project" value="UniProtKB-KW"/>
</dbReference>
<keyword evidence="10" id="KW-0472">Membrane</keyword>
<feature type="region of interest" description="Disordered" evidence="14">
    <location>
        <begin position="638"/>
        <end position="677"/>
    </location>
</feature>
<evidence type="ECO:0000256" key="13">
    <source>
        <dbReference type="RuleBase" id="RU003553"/>
    </source>
</evidence>
<organism evidence="17 18">
    <name type="scientific">Polarella glacialis</name>
    <name type="common">Dinoflagellate</name>
    <dbReference type="NCBI Taxonomy" id="89957"/>
    <lineage>
        <taxon>Eukaryota</taxon>
        <taxon>Sar</taxon>
        <taxon>Alveolata</taxon>
        <taxon>Dinophyceae</taxon>
        <taxon>Suessiales</taxon>
        <taxon>Suessiaceae</taxon>
        <taxon>Polarella</taxon>
    </lineage>
</organism>
<name>A0A813JBU6_POLGL</name>
<feature type="compositionally biased region" description="Polar residues" evidence="14">
    <location>
        <begin position="649"/>
        <end position="659"/>
    </location>
</feature>
<comment type="subunit">
    <text evidence="13">F-type ATPases have 2 components, CF(1) - the catalytic core - and CF(0) - the membrane proton channel. CF(1) and CF(0) have multiple subunits.</text>
</comment>
<dbReference type="EMBL" id="CAJNNW010024446">
    <property type="protein sequence ID" value="CAE8672471.1"/>
    <property type="molecule type" value="Genomic_DNA"/>
</dbReference>
<comment type="function">
    <text evidence="13">Produces ATP from ADP in the presence of a proton gradient across the membrane.</text>
</comment>
<proteinExistence type="inferred from homology"/>
<dbReference type="InterPro" id="IPR050053">
    <property type="entry name" value="ATPase_alpha/beta_chains"/>
</dbReference>
<dbReference type="InterPro" id="IPR027417">
    <property type="entry name" value="P-loop_NTPase"/>
</dbReference>
<evidence type="ECO:0000256" key="7">
    <source>
        <dbReference type="ARBA" id="ARBA00022840"/>
    </source>
</evidence>
<evidence type="ECO:0000313" key="18">
    <source>
        <dbReference type="Proteomes" id="UP000626109"/>
    </source>
</evidence>
<dbReference type="PANTHER" id="PTHR15184">
    <property type="entry name" value="ATP SYNTHASE"/>
    <property type="match status" value="1"/>
</dbReference>
<dbReference type="InterPro" id="IPR000194">
    <property type="entry name" value="ATPase_F1/V1/A1_a/bsu_nucl-bd"/>
</dbReference>
<dbReference type="GO" id="GO:0005524">
    <property type="term" value="F:ATP binding"/>
    <property type="evidence" value="ECO:0007669"/>
    <property type="project" value="UniProtKB-KW"/>
</dbReference>
<dbReference type="InterPro" id="IPR043502">
    <property type="entry name" value="DNA/RNA_pol_sf"/>
</dbReference>
<keyword evidence="9" id="KW-0406">Ion transport</keyword>
<evidence type="ECO:0000313" key="17">
    <source>
        <dbReference type="EMBL" id="CAE8672471.1"/>
    </source>
</evidence>
<comment type="catalytic activity">
    <reaction evidence="13">
        <text>ATP + H2O + 4 H(+)(in) = ADP + phosphate + 5 H(+)(out)</text>
        <dbReference type="Rhea" id="RHEA:57720"/>
        <dbReference type="ChEBI" id="CHEBI:15377"/>
        <dbReference type="ChEBI" id="CHEBI:15378"/>
        <dbReference type="ChEBI" id="CHEBI:30616"/>
        <dbReference type="ChEBI" id="CHEBI:43474"/>
        <dbReference type="ChEBI" id="CHEBI:456216"/>
        <dbReference type="EC" id="7.1.2.2"/>
    </reaction>
</comment>
<evidence type="ECO:0000259" key="15">
    <source>
        <dbReference type="Pfam" id="PF00006"/>
    </source>
</evidence>
<dbReference type="Proteomes" id="UP000626109">
    <property type="component" value="Unassembled WGS sequence"/>
</dbReference>
<evidence type="ECO:0000256" key="1">
    <source>
        <dbReference type="ARBA" id="ARBA00004273"/>
    </source>
</evidence>
<keyword evidence="5 13" id="KW-0547">Nucleotide-binding</keyword>
<evidence type="ECO:0000256" key="2">
    <source>
        <dbReference type="ARBA" id="ARBA00008936"/>
    </source>
</evidence>
<dbReference type="NCBIfam" id="TIGR01039">
    <property type="entry name" value="atpD"/>
    <property type="match status" value="1"/>
</dbReference>
<evidence type="ECO:0000256" key="11">
    <source>
        <dbReference type="ARBA" id="ARBA00023196"/>
    </source>
</evidence>
<dbReference type="PANTHER" id="PTHR15184:SF82">
    <property type="entry name" value="ATP SYNTHASE SUBUNIT BETA, MITOCHONDRIAL"/>
    <property type="match status" value="1"/>
</dbReference>
<evidence type="ECO:0000256" key="10">
    <source>
        <dbReference type="ARBA" id="ARBA00023136"/>
    </source>
</evidence>
<evidence type="ECO:0000256" key="3">
    <source>
        <dbReference type="ARBA" id="ARBA00011648"/>
    </source>
</evidence>
<dbReference type="InterPro" id="IPR005722">
    <property type="entry name" value="ATP_synth_F1_bsu"/>
</dbReference>
<reference evidence="17" key="1">
    <citation type="submission" date="2021-02" db="EMBL/GenBank/DDBJ databases">
        <authorList>
            <person name="Dougan E. K."/>
            <person name="Rhodes N."/>
            <person name="Thang M."/>
            <person name="Chan C."/>
        </authorList>
    </citation>
    <scope>NUCLEOTIDE SEQUENCE</scope>
</reference>
<comment type="caution">
    <text evidence="17">The sequence shown here is derived from an EMBL/GenBank/DDBJ whole genome shotgun (WGS) entry which is preliminary data.</text>
</comment>
<dbReference type="GO" id="GO:0042776">
    <property type="term" value="P:proton motive force-driven mitochondrial ATP synthesis"/>
    <property type="evidence" value="ECO:0007669"/>
    <property type="project" value="TreeGrafter"/>
</dbReference>
<evidence type="ECO:0000256" key="5">
    <source>
        <dbReference type="ARBA" id="ARBA00022741"/>
    </source>
</evidence>
<keyword evidence="12 13" id="KW-0066">ATP synthesis</keyword>
<feature type="region of interest" description="Disordered" evidence="14">
    <location>
        <begin position="1051"/>
        <end position="1104"/>
    </location>
</feature>
<feature type="domain" description="ATP synthase A/B type C-terminal" evidence="16">
    <location>
        <begin position="1952"/>
        <end position="2028"/>
    </location>
</feature>